<evidence type="ECO:0000313" key="2">
    <source>
        <dbReference type="EMBL" id="KXG77079.1"/>
    </source>
</evidence>
<dbReference type="SUPFAM" id="SSF75138">
    <property type="entry name" value="HprK N-terminal domain-like"/>
    <property type="match status" value="1"/>
</dbReference>
<dbReference type="OrthoDB" id="9800356at2"/>
<dbReference type="InterPro" id="IPR028979">
    <property type="entry name" value="Ser_kin/Pase_Hpr-like_N_sf"/>
</dbReference>
<dbReference type="AlphaFoldDB" id="A0A140L954"/>
<dbReference type="RefSeq" id="WP_068554964.1">
    <property type="nucleotide sequence ID" value="NZ_LOEE01000019.1"/>
</dbReference>
<feature type="domain" description="DRTGG" evidence="1">
    <location>
        <begin position="13"/>
        <end position="102"/>
    </location>
</feature>
<evidence type="ECO:0000259" key="1">
    <source>
        <dbReference type="Pfam" id="PF07085"/>
    </source>
</evidence>
<sequence length="111" mass="12623">MIIKDLIDQHEFTVVSGEKLIDREIKGLYCCDLLSWVMSHGKQHDAWITVQTHTNIVAVASLLDLSCIIIPESIAVEQETVEKAMEENVIILSTPLDSYKIFCKMYELGLR</sequence>
<dbReference type="PATRIC" id="fig|520762.4.peg.684"/>
<accession>A0A140L954</accession>
<protein>
    <recommendedName>
        <fullName evidence="1">DRTGG domain-containing protein</fullName>
    </recommendedName>
</protein>
<dbReference type="InterPro" id="IPR010766">
    <property type="entry name" value="DRTGG"/>
</dbReference>
<gene>
    <name evidence="2" type="ORF">AN619_06070</name>
</gene>
<keyword evidence="3" id="KW-1185">Reference proteome</keyword>
<dbReference type="Pfam" id="PF07085">
    <property type="entry name" value="DRTGG"/>
    <property type="match status" value="1"/>
</dbReference>
<dbReference type="EMBL" id="LOEE01000019">
    <property type="protein sequence ID" value="KXG77079.1"/>
    <property type="molecule type" value="Genomic_DNA"/>
</dbReference>
<reference evidence="2 3" key="1">
    <citation type="submission" date="2015-12" db="EMBL/GenBank/DDBJ databases">
        <title>Draft genome sequence of the thermoanaerobe Thermotalea metallivorans, an isolate from the runoff channel of the Great Artesian Basin, Australia.</title>
        <authorList>
            <person name="Patel B.K."/>
        </authorList>
    </citation>
    <scope>NUCLEOTIDE SEQUENCE [LARGE SCALE GENOMIC DNA]</scope>
    <source>
        <strain evidence="2 3">B2-1</strain>
    </source>
</reference>
<dbReference type="Gene3D" id="3.40.1390.20">
    <property type="entry name" value="HprK N-terminal domain-like"/>
    <property type="match status" value="1"/>
</dbReference>
<evidence type="ECO:0000313" key="3">
    <source>
        <dbReference type="Proteomes" id="UP000070456"/>
    </source>
</evidence>
<dbReference type="STRING" id="520762.AN619_06070"/>
<comment type="caution">
    <text evidence="2">The sequence shown here is derived from an EMBL/GenBank/DDBJ whole genome shotgun (WGS) entry which is preliminary data.</text>
</comment>
<proteinExistence type="predicted"/>
<dbReference type="Proteomes" id="UP000070456">
    <property type="component" value="Unassembled WGS sequence"/>
</dbReference>
<organism evidence="2 3">
    <name type="scientific">Thermotalea metallivorans</name>
    <dbReference type="NCBI Taxonomy" id="520762"/>
    <lineage>
        <taxon>Bacteria</taxon>
        <taxon>Bacillati</taxon>
        <taxon>Bacillota</taxon>
        <taxon>Clostridia</taxon>
        <taxon>Peptostreptococcales</taxon>
        <taxon>Thermotaleaceae</taxon>
        <taxon>Thermotalea</taxon>
    </lineage>
</organism>
<name>A0A140L954_9FIRM</name>